<protein>
    <recommendedName>
        <fullName evidence="4">PilZ domain-containing protein</fullName>
    </recommendedName>
</protein>
<dbReference type="RefSeq" id="WP_243921384.1">
    <property type="nucleotide sequence ID" value="NZ_JALHLG010000014.1"/>
</dbReference>
<accession>A0ABT0BR91</accession>
<evidence type="ECO:0008006" key="4">
    <source>
        <dbReference type="Google" id="ProtNLM"/>
    </source>
</evidence>
<dbReference type="EMBL" id="JALHLG010000014">
    <property type="protein sequence ID" value="MCJ2187580.1"/>
    <property type="molecule type" value="Genomic_DNA"/>
</dbReference>
<evidence type="ECO:0000313" key="3">
    <source>
        <dbReference type="Proteomes" id="UP001202281"/>
    </source>
</evidence>
<gene>
    <name evidence="2" type="ORF">MTR66_12230</name>
</gene>
<evidence type="ECO:0000313" key="2">
    <source>
        <dbReference type="EMBL" id="MCJ2187580.1"/>
    </source>
</evidence>
<comment type="caution">
    <text evidence="2">The sequence shown here is derived from an EMBL/GenBank/DDBJ whole genome shotgun (WGS) entry which is preliminary data.</text>
</comment>
<name>A0ABT0BR91_9SPHN</name>
<keyword evidence="3" id="KW-1185">Reference proteome</keyword>
<dbReference type="SUPFAM" id="SSF141371">
    <property type="entry name" value="PilZ domain-like"/>
    <property type="match status" value="1"/>
</dbReference>
<feature type="region of interest" description="Disordered" evidence="1">
    <location>
        <begin position="1"/>
        <end position="21"/>
    </location>
</feature>
<evidence type="ECO:0000256" key="1">
    <source>
        <dbReference type="SAM" id="MobiDB-lite"/>
    </source>
</evidence>
<reference evidence="2 3" key="1">
    <citation type="submission" date="2022-04" db="EMBL/GenBank/DDBJ databases">
        <title>Identification of a novel bacterium isolated from mangrove sediments.</title>
        <authorList>
            <person name="Pan X."/>
        </authorList>
    </citation>
    <scope>NUCLEOTIDE SEQUENCE [LARGE SCALE GENOMIC DNA]</scope>
    <source>
        <strain evidence="2 3">B2638</strain>
    </source>
</reference>
<dbReference type="Proteomes" id="UP001202281">
    <property type="component" value="Unassembled WGS sequence"/>
</dbReference>
<organism evidence="2 3">
    <name type="scientific">Novosphingobium beihaiensis</name>
    <dbReference type="NCBI Taxonomy" id="2930389"/>
    <lineage>
        <taxon>Bacteria</taxon>
        <taxon>Pseudomonadati</taxon>
        <taxon>Pseudomonadota</taxon>
        <taxon>Alphaproteobacteria</taxon>
        <taxon>Sphingomonadales</taxon>
        <taxon>Sphingomonadaceae</taxon>
        <taxon>Novosphingobium</taxon>
    </lineage>
</organism>
<sequence length="116" mass="12610">MALHDPDETPAVFHPAERRHQRKQVEMMARFRRDLASSTVMLKDLTPFGARIEGIGHLQADEAVSLALPGCRPAMAFVAWANDHCAGLEFAEPLETGVFAELVAHYGLGRDSAAAA</sequence>
<proteinExistence type="predicted"/>